<dbReference type="KEGG" id="bor:COCMIDRAFT_29759"/>
<name>W6YV99_COCMI</name>
<proteinExistence type="predicted"/>
<gene>
    <name evidence="2" type="ORF">COCMIDRAFT_29759</name>
</gene>
<dbReference type="OrthoDB" id="509690at2759"/>
<evidence type="ECO:0000256" key="1">
    <source>
        <dbReference type="SAM" id="SignalP"/>
    </source>
</evidence>
<dbReference type="AlphaFoldDB" id="W6YV99"/>
<feature type="signal peptide" evidence="1">
    <location>
        <begin position="1"/>
        <end position="21"/>
    </location>
</feature>
<protein>
    <submittedName>
        <fullName evidence="2">Uncharacterized protein</fullName>
    </submittedName>
</protein>
<dbReference type="Proteomes" id="UP000054032">
    <property type="component" value="Unassembled WGS sequence"/>
</dbReference>
<sequence>MPPKTTLLFVLLGIFSAFVSAKATEYKKEGTKQDDKLLDLSLAIPKQTTLRGPAVRKTIPTRKCLGTGFFKVGIKRGKGGRHTGLKVTDKYVPAETNMGYPWDLTWLKFTLYEPSVFDSEIGIETLSMAIKPGRYASA</sequence>
<evidence type="ECO:0000313" key="2">
    <source>
        <dbReference type="EMBL" id="EUC41473.1"/>
    </source>
</evidence>
<dbReference type="EMBL" id="KI964101">
    <property type="protein sequence ID" value="EUC41473.1"/>
    <property type="molecule type" value="Genomic_DNA"/>
</dbReference>
<accession>W6YV99</accession>
<dbReference type="STRING" id="930090.W6YV99"/>
<dbReference type="HOGENOM" id="CLU_1854899_0_0_1"/>
<dbReference type="GeneID" id="19121564"/>
<keyword evidence="3" id="KW-1185">Reference proteome</keyword>
<dbReference type="RefSeq" id="XP_007692004.1">
    <property type="nucleotide sequence ID" value="XM_007693814.1"/>
</dbReference>
<keyword evidence="1" id="KW-0732">Signal</keyword>
<organism evidence="2 3">
    <name type="scientific">Bipolaris oryzae ATCC 44560</name>
    <dbReference type="NCBI Taxonomy" id="930090"/>
    <lineage>
        <taxon>Eukaryota</taxon>
        <taxon>Fungi</taxon>
        <taxon>Dikarya</taxon>
        <taxon>Ascomycota</taxon>
        <taxon>Pezizomycotina</taxon>
        <taxon>Dothideomycetes</taxon>
        <taxon>Pleosporomycetidae</taxon>
        <taxon>Pleosporales</taxon>
        <taxon>Pleosporineae</taxon>
        <taxon>Pleosporaceae</taxon>
        <taxon>Bipolaris</taxon>
    </lineage>
</organism>
<evidence type="ECO:0000313" key="3">
    <source>
        <dbReference type="Proteomes" id="UP000054032"/>
    </source>
</evidence>
<feature type="chain" id="PRO_5004886150" evidence="1">
    <location>
        <begin position="22"/>
        <end position="138"/>
    </location>
</feature>
<reference evidence="2 3" key="1">
    <citation type="journal article" date="2013" name="PLoS Genet.">
        <title>Comparative genome structure, secondary metabolite, and effector coding capacity across Cochliobolus pathogens.</title>
        <authorList>
            <person name="Condon B.J."/>
            <person name="Leng Y."/>
            <person name="Wu D."/>
            <person name="Bushley K.E."/>
            <person name="Ohm R.A."/>
            <person name="Otillar R."/>
            <person name="Martin J."/>
            <person name="Schackwitz W."/>
            <person name="Grimwood J."/>
            <person name="MohdZainudin N."/>
            <person name="Xue C."/>
            <person name="Wang R."/>
            <person name="Manning V.A."/>
            <person name="Dhillon B."/>
            <person name="Tu Z.J."/>
            <person name="Steffenson B.J."/>
            <person name="Salamov A."/>
            <person name="Sun H."/>
            <person name="Lowry S."/>
            <person name="LaButti K."/>
            <person name="Han J."/>
            <person name="Copeland A."/>
            <person name="Lindquist E."/>
            <person name="Barry K."/>
            <person name="Schmutz J."/>
            <person name="Baker S.E."/>
            <person name="Ciuffetti L.M."/>
            <person name="Grigoriev I.V."/>
            <person name="Zhong S."/>
            <person name="Turgeon B.G."/>
        </authorList>
    </citation>
    <scope>NUCLEOTIDE SEQUENCE [LARGE SCALE GENOMIC DNA]</scope>
    <source>
        <strain evidence="2 3">ATCC 44560</strain>
    </source>
</reference>